<evidence type="ECO:0000313" key="2">
    <source>
        <dbReference type="Proteomes" id="UP000737018"/>
    </source>
</evidence>
<keyword evidence="2" id="KW-1185">Reference proteome</keyword>
<name>A0A8J4VQM7_9ROSI</name>
<dbReference type="EMBL" id="JRKL02001079">
    <property type="protein sequence ID" value="KAF3966190.1"/>
    <property type="molecule type" value="Genomic_DNA"/>
</dbReference>
<sequence>MQSSFSFNVWSVDCHYDGEVRKFGGSEDWFGSCRALGMIRLWGEIRLQLMSHLYTVTFSVLGNRCPTGVLSIIEIKRHLCFR</sequence>
<organism evidence="1 2">
    <name type="scientific">Castanea mollissima</name>
    <name type="common">Chinese chestnut</name>
    <dbReference type="NCBI Taxonomy" id="60419"/>
    <lineage>
        <taxon>Eukaryota</taxon>
        <taxon>Viridiplantae</taxon>
        <taxon>Streptophyta</taxon>
        <taxon>Embryophyta</taxon>
        <taxon>Tracheophyta</taxon>
        <taxon>Spermatophyta</taxon>
        <taxon>Magnoliopsida</taxon>
        <taxon>eudicotyledons</taxon>
        <taxon>Gunneridae</taxon>
        <taxon>Pentapetalae</taxon>
        <taxon>rosids</taxon>
        <taxon>fabids</taxon>
        <taxon>Fagales</taxon>
        <taxon>Fagaceae</taxon>
        <taxon>Castanea</taxon>
    </lineage>
</organism>
<evidence type="ECO:0000313" key="1">
    <source>
        <dbReference type="EMBL" id="KAF3966190.1"/>
    </source>
</evidence>
<dbReference type="Proteomes" id="UP000737018">
    <property type="component" value="Unassembled WGS sequence"/>
</dbReference>
<dbReference type="AlphaFoldDB" id="A0A8J4VQM7"/>
<protein>
    <submittedName>
        <fullName evidence="1">Uncharacterized protein</fullName>
    </submittedName>
</protein>
<reference evidence="1" key="1">
    <citation type="submission" date="2020-03" db="EMBL/GenBank/DDBJ databases">
        <title>Castanea mollissima Vanexum genome sequencing.</title>
        <authorList>
            <person name="Staton M."/>
        </authorList>
    </citation>
    <scope>NUCLEOTIDE SEQUENCE</scope>
    <source>
        <tissue evidence="1">Leaf</tissue>
    </source>
</reference>
<accession>A0A8J4VQM7</accession>
<proteinExistence type="predicted"/>
<gene>
    <name evidence="1" type="ORF">CMV_009690</name>
</gene>
<comment type="caution">
    <text evidence="1">The sequence shown here is derived from an EMBL/GenBank/DDBJ whole genome shotgun (WGS) entry which is preliminary data.</text>
</comment>